<proteinExistence type="predicted"/>
<protein>
    <submittedName>
        <fullName evidence="1">Multiprotein-bridging factor 1a</fullName>
    </submittedName>
</protein>
<dbReference type="Gene3D" id="1.10.260.40">
    <property type="entry name" value="lambda repressor-like DNA-binding domains"/>
    <property type="match status" value="1"/>
</dbReference>
<feature type="non-terminal residue" evidence="1">
    <location>
        <position position="1"/>
    </location>
</feature>
<dbReference type="SUPFAM" id="SSF47413">
    <property type="entry name" value="lambda repressor-like DNA-binding domains"/>
    <property type="match status" value="1"/>
</dbReference>
<gene>
    <name evidence="1" type="ORF">Tci_488205</name>
</gene>
<dbReference type="AlphaFoldDB" id="A0A699I4B1"/>
<dbReference type="GO" id="GO:0003677">
    <property type="term" value="F:DNA binding"/>
    <property type="evidence" value="ECO:0007669"/>
    <property type="project" value="InterPro"/>
</dbReference>
<evidence type="ECO:0000313" key="1">
    <source>
        <dbReference type="EMBL" id="GEZ16232.1"/>
    </source>
</evidence>
<sequence length="245" mass="27601">GVGYAVLGSENTRFLVKSRGWYTVSLFVDTAYWTPWLSRCNENNWLEVQEALEQTYGCKLCIGLCTTRRTNKKLTQAQLAQMINEKPQIIQEYESAEEVFLATEFPTVHVVEPSPIIITLSSITAPVPALLGLGLNGEDNRAIVPIDQPASPTGLDTLATERVGSLPHVNGFQFEYSLGYTFSILHLSEPQTQKRNEIHSLVLQFLLDRKRQKVQTLETGILKFKCKTTAMCESTRPCLRRHKGR</sequence>
<reference evidence="1" key="1">
    <citation type="journal article" date="2019" name="Sci. Rep.">
        <title>Draft genome of Tanacetum cinerariifolium, the natural source of mosquito coil.</title>
        <authorList>
            <person name="Yamashiro T."/>
            <person name="Shiraishi A."/>
            <person name="Satake H."/>
            <person name="Nakayama K."/>
        </authorList>
    </citation>
    <scope>NUCLEOTIDE SEQUENCE</scope>
</reference>
<dbReference type="EMBL" id="BKCJ010247438">
    <property type="protein sequence ID" value="GEZ16232.1"/>
    <property type="molecule type" value="Genomic_DNA"/>
</dbReference>
<accession>A0A699I4B1</accession>
<organism evidence="1">
    <name type="scientific">Tanacetum cinerariifolium</name>
    <name type="common">Dalmatian daisy</name>
    <name type="synonym">Chrysanthemum cinerariifolium</name>
    <dbReference type="NCBI Taxonomy" id="118510"/>
    <lineage>
        <taxon>Eukaryota</taxon>
        <taxon>Viridiplantae</taxon>
        <taxon>Streptophyta</taxon>
        <taxon>Embryophyta</taxon>
        <taxon>Tracheophyta</taxon>
        <taxon>Spermatophyta</taxon>
        <taxon>Magnoliopsida</taxon>
        <taxon>eudicotyledons</taxon>
        <taxon>Gunneridae</taxon>
        <taxon>Pentapetalae</taxon>
        <taxon>asterids</taxon>
        <taxon>campanulids</taxon>
        <taxon>Asterales</taxon>
        <taxon>Asteraceae</taxon>
        <taxon>Asteroideae</taxon>
        <taxon>Anthemideae</taxon>
        <taxon>Anthemidinae</taxon>
        <taxon>Tanacetum</taxon>
    </lineage>
</organism>
<name>A0A699I4B1_TANCI</name>
<dbReference type="InterPro" id="IPR010982">
    <property type="entry name" value="Lambda_DNA-bd_dom_sf"/>
</dbReference>
<comment type="caution">
    <text evidence="1">The sequence shown here is derived from an EMBL/GenBank/DDBJ whole genome shotgun (WGS) entry which is preliminary data.</text>
</comment>